<dbReference type="Gene3D" id="3.40.190.10">
    <property type="entry name" value="Periplasmic binding protein-like II"/>
    <property type="match status" value="2"/>
</dbReference>
<dbReference type="PRINTS" id="PR00039">
    <property type="entry name" value="HTHLYSR"/>
</dbReference>
<keyword evidence="7" id="KW-1185">Reference proteome</keyword>
<evidence type="ECO:0000256" key="2">
    <source>
        <dbReference type="ARBA" id="ARBA00023015"/>
    </source>
</evidence>
<dbReference type="Pfam" id="PF00126">
    <property type="entry name" value="HTH_1"/>
    <property type="match status" value="1"/>
</dbReference>
<protein>
    <submittedName>
        <fullName evidence="6">Transcriptional regulator, LysR family</fullName>
    </submittedName>
</protein>
<proteinExistence type="inferred from homology"/>
<keyword evidence="4" id="KW-0804">Transcription</keyword>
<dbReference type="Proteomes" id="UP000006695">
    <property type="component" value="Chromosome"/>
</dbReference>
<dbReference type="InterPro" id="IPR000847">
    <property type="entry name" value="LysR_HTH_N"/>
</dbReference>
<dbReference type="CDD" id="cd05466">
    <property type="entry name" value="PBP2_LTTR_substrate"/>
    <property type="match status" value="1"/>
</dbReference>
<dbReference type="PANTHER" id="PTHR30126:SF91">
    <property type="entry name" value="LYSR FAMILY TRANSCRIPTIONAL REGULATOR"/>
    <property type="match status" value="1"/>
</dbReference>
<evidence type="ECO:0000313" key="7">
    <source>
        <dbReference type="Proteomes" id="UP000006695"/>
    </source>
</evidence>
<accession>A5GCM8</accession>
<keyword evidence="3" id="KW-0238">DNA-binding</keyword>
<comment type="similarity">
    <text evidence="1">Belongs to the LysR transcriptional regulatory family.</text>
</comment>
<dbReference type="PROSITE" id="PS50931">
    <property type="entry name" value="HTH_LYSR"/>
    <property type="match status" value="1"/>
</dbReference>
<dbReference type="NCBIfam" id="NF041036">
    <property type="entry name" value="decaheme_TF"/>
    <property type="match status" value="1"/>
</dbReference>
<dbReference type="EMBL" id="CP000698">
    <property type="protein sequence ID" value="ABQ24665.1"/>
    <property type="molecule type" value="Genomic_DNA"/>
</dbReference>
<dbReference type="SUPFAM" id="SSF53850">
    <property type="entry name" value="Periplasmic binding protein-like II"/>
    <property type="match status" value="1"/>
</dbReference>
<evidence type="ECO:0000313" key="6">
    <source>
        <dbReference type="EMBL" id="ABQ24665.1"/>
    </source>
</evidence>
<dbReference type="HOGENOM" id="CLU_039613_6_1_7"/>
<dbReference type="InterPro" id="IPR005119">
    <property type="entry name" value="LysR_subst-bd"/>
</dbReference>
<feature type="domain" description="HTH lysR-type" evidence="5">
    <location>
        <begin position="22"/>
        <end position="79"/>
    </location>
</feature>
<dbReference type="FunFam" id="1.10.10.10:FF:000001">
    <property type="entry name" value="LysR family transcriptional regulator"/>
    <property type="match status" value="1"/>
</dbReference>
<name>A5GCM8_GEOUR</name>
<evidence type="ECO:0000259" key="5">
    <source>
        <dbReference type="PROSITE" id="PS50931"/>
    </source>
</evidence>
<dbReference type="STRING" id="351605.Gura_0449"/>
<dbReference type="InterPro" id="IPR036388">
    <property type="entry name" value="WH-like_DNA-bd_sf"/>
</dbReference>
<sequence>MNVSHDRHAQRAYRHFEEGMAMDLVLLKTFLKVAAVGNISKAAAVLFVTQSAVSRRIKQLEDYVGKPLMERSGASLVLTDAGHMLIDKARKILDLERELLDSLDISKGKQKISFCCTPSLGIDRLPSVLSSFVADHATTVDLNCVFAMPEEALVGIDSGRFDLALIEHCDEVDLKSHATHPLPDDEVLFFSAPALGIAAKETTIDRLFGERLYLKNEKGCAKRFIDKNLRTVGRTCGEFSSVVYFDDFTFIIREVLAGKGIMFASSGIVAEELRSGLLRGHRVSEFSHCRPRTLILARQELSPSLQVFIDCLFAAFDLTRPINFPA</sequence>
<dbReference type="SUPFAM" id="SSF46785">
    <property type="entry name" value="Winged helix' DNA-binding domain"/>
    <property type="match status" value="1"/>
</dbReference>
<evidence type="ECO:0000256" key="1">
    <source>
        <dbReference type="ARBA" id="ARBA00009437"/>
    </source>
</evidence>
<evidence type="ECO:0000256" key="4">
    <source>
        <dbReference type="ARBA" id="ARBA00023163"/>
    </source>
</evidence>
<dbReference type="PANTHER" id="PTHR30126">
    <property type="entry name" value="HTH-TYPE TRANSCRIPTIONAL REGULATOR"/>
    <property type="match status" value="1"/>
</dbReference>
<dbReference type="KEGG" id="gur:Gura_0449"/>
<gene>
    <name evidence="6" type="ordered locus">Gura_0449</name>
</gene>
<reference evidence="6 7" key="1">
    <citation type="submission" date="2007-05" db="EMBL/GenBank/DDBJ databases">
        <title>Complete sequence of Geobacter uraniireducens Rf4.</title>
        <authorList>
            <consortium name="US DOE Joint Genome Institute"/>
            <person name="Copeland A."/>
            <person name="Lucas S."/>
            <person name="Lapidus A."/>
            <person name="Barry K."/>
            <person name="Detter J.C."/>
            <person name="Glavina del Rio T."/>
            <person name="Hammon N."/>
            <person name="Israni S."/>
            <person name="Dalin E."/>
            <person name="Tice H."/>
            <person name="Pitluck S."/>
            <person name="Chertkov O."/>
            <person name="Brettin T."/>
            <person name="Bruce D."/>
            <person name="Han C."/>
            <person name="Schmutz J."/>
            <person name="Larimer F."/>
            <person name="Land M."/>
            <person name="Hauser L."/>
            <person name="Kyrpides N."/>
            <person name="Mikhailova N."/>
            <person name="Shelobolina E."/>
            <person name="Aklujkar M."/>
            <person name="Lovley D."/>
            <person name="Richardson P."/>
        </authorList>
    </citation>
    <scope>NUCLEOTIDE SEQUENCE [LARGE SCALE GENOMIC DNA]</scope>
    <source>
        <strain evidence="6 7">Rf4</strain>
    </source>
</reference>
<evidence type="ECO:0000256" key="3">
    <source>
        <dbReference type="ARBA" id="ARBA00023125"/>
    </source>
</evidence>
<organism evidence="6 7">
    <name type="scientific">Geotalea uraniireducens (strain Rf4)</name>
    <name type="common">Geobacter uraniireducens</name>
    <dbReference type="NCBI Taxonomy" id="351605"/>
    <lineage>
        <taxon>Bacteria</taxon>
        <taxon>Pseudomonadati</taxon>
        <taxon>Thermodesulfobacteriota</taxon>
        <taxon>Desulfuromonadia</taxon>
        <taxon>Geobacterales</taxon>
        <taxon>Geobacteraceae</taxon>
        <taxon>Geotalea</taxon>
    </lineage>
</organism>
<dbReference type="GO" id="GO:0003700">
    <property type="term" value="F:DNA-binding transcription factor activity"/>
    <property type="evidence" value="ECO:0007669"/>
    <property type="project" value="InterPro"/>
</dbReference>
<dbReference type="AlphaFoldDB" id="A5GCM8"/>
<dbReference type="InterPro" id="IPR036390">
    <property type="entry name" value="WH_DNA-bd_sf"/>
</dbReference>
<dbReference type="GO" id="GO:0000976">
    <property type="term" value="F:transcription cis-regulatory region binding"/>
    <property type="evidence" value="ECO:0007669"/>
    <property type="project" value="TreeGrafter"/>
</dbReference>
<keyword evidence="2" id="KW-0805">Transcription regulation</keyword>
<dbReference type="Pfam" id="PF03466">
    <property type="entry name" value="LysR_substrate"/>
    <property type="match status" value="1"/>
</dbReference>
<dbReference type="Gene3D" id="1.10.10.10">
    <property type="entry name" value="Winged helix-like DNA-binding domain superfamily/Winged helix DNA-binding domain"/>
    <property type="match status" value="1"/>
</dbReference>